<gene>
    <name evidence="1" type="ORF">HPB48_026074</name>
</gene>
<reference evidence="1 2" key="1">
    <citation type="journal article" date="2020" name="Cell">
        <title>Large-Scale Comparative Analyses of Tick Genomes Elucidate Their Genetic Diversity and Vector Capacities.</title>
        <authorList>
            <consortium name="Tick Genome and Microbiome Consortium (TIGMIC)"/>
            <person name="Jia N."/>
            <person name="Wang J."/>
            <person name="Shi W."/>
            <person name="Du L."/>
            <person name="Sun Y."/>
            <person name="Zhan W."/>
            <person name="Jiang J.F."/>
            <person name="Wang Q."/>
            <person name="Zhang B."/>
            <person name="Ji P."/>
            <person name="Bell-Sakyi L."/>
            <person name="Cui X.M."/>
            <person name="Yuan T.T."/>
            <person name="Jiang B.G."/>
            <person name="Yang W.F."/>
            <person name="Lam T.T."/>
            <person name="Chang Q.C."/>
            <person name="Ding S.J."/>
            <person name="Wang X.J."/>
            <person name="Zhu J.G."/>
            <person name="Ruan X.D."/>
            <person name="Zhao L."/>
            <person name="Wei J.T."/>
            <person name="Ye R.Z."/>
            <person name="Que T.C."/>
            <person name="Du C.H."/>
            <person name="Zhou Y.H."/>
            <person name="Cheng J.X."/>
            <person name="Dai P.F."/>
            <person name="Guo W.B."/>
            <person name="Han X.H."/>
            <person name="Huang E.J."/>
            <person name="Li L.F."/>
            <person name="Wei W."/>
            <person name="Gao Y.C."/>
            <person name="Liu J.Z."/>
            <person name="Shao H.Z."/>
            <person name="Wang X."/>
            <person name="Wang C.C."/>
            <person name="Yang T.C."/>
            <person name="Huo Q.B."/>
            <person name="Li W."/>
            <person name="Chen H.Y."/>
            <person name="Chen S.E."/>
            <person name="Zhou L.G."/>
            <person name="Ni X.B."/>
            <person name="Tian J.H."/>
            <person name="Sheng Y."/>
            <person name="Liu T."/>
            <person name="Pan Y.S."/>
            <person name="Xia L.Y."/>
            <person name="Li J."/>
            <person name="Zhao F."/>
            <person name="Cao W.C."/>
        </authorList>
    </citation>
    <scope>NUCLEOTIDE SEQUENCE [LARGE SCALE GENOMIC DNA]</scope>
    <source>
        <strain evidence="1">HaeL-2018</strain>
    </source>
</reference>
<dbReference type="VEuPathDB" id="VectorBase:HLOH_047549"/>
<accession>A0A9J6H9V6</accession>
<evidence type="ECO:0000313" key="1">
    <source>
        <dbReference type="EMBL" id="KAH9384092.1"/>
    </source>
</evidence>
<comment type="caution">
    <text evidence="1">The sequence shown here is derived from an EMBL/GenBank/DDBJ whole genome shotgun (WGS) entry which is preliminary data.</text>
</comment>
<proteinExistence type="predicted"/>
<dbReference type="OrthoDB" id="10551518at2759"/>
<organism evidence="1 2">
    <name type="scientific">Haemaphysalis longicornis</name>
    <name type="common">Bush tick</name>
    <dbReference type="NCBI Taxonomy" id="44386"/>
    <lineage>
        <taxon>Eukaryota</taxon>
        <taxon>Metazoa</taxon>
        <taxon>Ecdysozoa</taxon>
        <taxon>Arthropoda</taxon>
        <taxon>Chelicerata</taxon>
        <taxon>Arachnida</taxon>
        <taxon>Acari</taxon>
        <taxon>Parasitiformes</taxon>
        <taxon>Ixodida</taxon>
        <taxon>Ixodoidea</taxon>
        <taxon>Ixodidae</taxon>
        <taxon>Haemaphysalinae</taxon>
        <taxon>Haemaphysalis</taxon>
    </lineage>
</organism>
<dbReference type="EMBL" id="JABSTR010001567">
    <property type="protein sequence ID" value="KAH9384092.1"/>
    <property type="molecule type" value="Genomic_DNA"/>
</dbReference>
<dbReference type="AlphaFoldDB" id="A0A9J6H9V6"/>
<sequence length="60" mass="6977">MRMVSRATNRHQGMKEDDVIKLVQSLVVSRVVYSMPYLSLKPREMDQLDILLAEGRTSKR</sequence>
<dbReference type="Proteomes" id="UP000821853">
    <property type="component" value="Unassembled WGS sequence"/>
</dbReference>
<protein>
    <submittedName>
        <fullName evidence="1">Uncharacterized protein</fullName>
    </submittedName>
</protein>
<evidence type="ECO:0000313" key="2">
    <source>
        <dbReference type="Proteomes" id="UP000821853"/>
    </source>
</evidence>
<keyword evidence="2" id="KW-1185">Reference proteome</keyword>
<name>A0A9J6H9V6_HAELO</name>